<dbReference type="EMBL" id="BJUM01000031">
    <property type="protein sequence ID" value="GEK56077.1"/>
    <property type="molecule type" value="Genomic_DNA"/>
</dbReference>
<evidence type="ECO:0000313" key="1">
    <source>
        <dbReference type="EMBL" id="GEK56077.1"/>
    </source>
</evidence>
<dbReference type="Proteomes" id="UP000321419">
    <property type="component" value="Unassembled WGS sequence"/>
</dbReference>
<keyword evidence="2" id="KW-1185">Reference proteome</keyword>
<proteinExistence type="predicted"/>
<gene>
    <name evidence="1" type="ORF">PES01_29220</name>
</gene>
<name>A0A510Y039_9GAMM</name>
<comment type="caution">
    <text evidence="1">The sequence shown here is derived from an EMBL/GenBank/DDBJ whole genome shotgun (WGS) entry which is preliminary data.</text>
</comment>
<accession>A0A510Y039</accession>
<dbReference type="PROSITE" id="PS51257">
    <property type="entry name" value="PROKAR_LIPOPROTEIN"/>
    <property type="match status" value="1"/>
</dbReference>
<evidence type="ECO:0008006" key="3">
    <source>
        <dbReference type="Google" id="ProtNLM"/>
    </source>
</evidence>
<dbReference type="AlphaFoldDB" id="A0A510Y039"/>
<sequence>MKFKFLLCTALIATAVTGCKSTEEKEADLALLSTCNLNTYKNYQEIVANNPQKLAKLTPQYTYFKGSSLLPFGSRDSAVDEATLYVCKKNFKNALAIVDREKTYSAQERAIGGVYHIYNLMPFALTDITEQELASQLEIWLPSSDAKFAEKHREYLLNIAKDQKFSKLSPTFEKLIKSVESHSFKGINPGYRTMMMDMSWKKHLKLHQELVDIYVLYNGESAEKKLVAWVKYHKLSSIKLAAYKALIDLEKHERVEDLLTKESDTGLKKQVGMLLI</sequence>
<evidence type="ECO:0000313" key="2">
    <source>
        <dbReference type="Proteomes" id="UP000321419"/>
    </source>
</evidence>
<organism evidence="1 2">
    <name type="scientific">Pseudoalteromonas espejiana</name>
    <dbReference type="NCBI Taxonomy" id="28107"/>
    <lineage>
        <taxon>Bacteria</taxon>
        <taxon>Pseudomonadati</taxon>
        <taxon>Pseudomonadota</taxon>
        <taxon>Gammaproteobacteria</taxon>
        <taxon>Alteromonadales</taxon>
        <taxon>Pseudoalteromonadaceae</taxon>
        <taxon>Pseudoalteromonas</taxon>
    </lineage>
</organism>
<protein>
    <recommendedName>
        <fullName evidence="3">Lipoprotein</fullName>
    </recommendedName>
</protein>
<reference evidence="1 2" key="1">
    <citation type="submission" date="2019-07" db="EMBL/GenBank/DDBJ databases">
        <title>Whole genome shotgun sequence of Pseudoalteromonas espejiana NBRC 102222.</title>
        <authorList>
            <person name="Hosoyama A."/>
            <person name="Uohara A."/>
            <person name="Ohji S."/>
            <person name="Ichikawa N."/>
        </authorList>
    </citation>
    <scope>NUCLEOTIDE SEQUENCE [LARGE SCALE GENOMIC DNA]</scope>
    <source>
        <strain evidence="1 2">NBRC 102222</strain>
    </source>
</reference>
<dbReference type="RefSeq" id="WP_089347100.1">
    <property type="nucleotide sequence ID" value="NZ_BJUM01000031.1"/>
</dbReference>